<dbReference type="AlphaFoldDB" id="A0A1L0C4Q2"/>
<evidence type="ECO:0000256" key="1">
    <source>
        <dbReference type="SAM" id="MobiDB-lite"/>
    </source>
</evidence>
<feature type="region of interest" description="Disordered" evidence="1">
    <location>
        <begin position="439"/>
        <end position="459"/>
    </location>
</feature>
<feature type="region of interest" description="Disordered" evidence="1">
    <location>
        <begin position="495"/>
        <end position="522"/>
    </location>
</feature>
<feature type="region of interest" description="Disordered" evidence="1">
    <location>
        <begin position="169"/>
        <end position="194"/>
    </location>
</feature>
<organism evidence="2 3">
    <name type="scientific">Sungouiella intermedia</name>
    <dbReference type="NCBI Taxonomy" id="45354"/>
    <lineage>
        <taxon>Eukaryota</taxon>
        <taxon>Fungi</taxon>
        <taxon>Dikarya</taxon>
        <taxon>Ascomycota</taxon>
        <taxon>Saccharomycotina</taxon>
        <taxon>Pichiomycetes</taxon>
        <taxon>Metschnikowiaceae</taxon>
        <taxon>Sungouiella</taxon>
    </lineage>
</organism>
<proteinExistence type="predicted"/>
<feature type="compositionally biased region" description="Basic residues" evidence="1">
    <location>
        <begin position="506"/>
        <end position="520"/>
    </location>
</feature>
<accession>A0A1L0C4Q2</accession>
<reference evidence="2 3" key="1">
    <citation type="submission" date="2016-10" db="EMBL/GenBank/DDBJ databases">
        <authorList>
            <person name="de Groot N.N."/>
        </authorList>
    </citation>
    <scope>NUCLEOTIDE SEQUENCE [LARGE SCALE GENOMIC DNA]</scope>
    <source>
        <strain evidence="2 3">PYCC 4715</strain>
    </source>
</reference>
<name>A0A1L0C4Q2_9ASCO</name>
<protein>
    <submittedName>
        <fullName evidence="2">CIC11C00000003362</fullName>
    </submittedName>
</protein>
<feature type="compositionally biased region" description="Polar residues" evidence="1">
    <location>
        <begin position="177"/>
        <end position="186"/>
    </location>
</feature>
<feature type="region of interest" description="Disordered" evidence="1">
    <location>
        <begin position="1"/>
        <end position="31"/>
    </location>
</feature>
<feature type="compositionally biased region" description="Polar residues" evidence="1">
    <location>
        <begin position="8"/>
        <end position="19"/>
    </location>
</feature>
<dbReference type="Proteomes" id="UP000182259">
    <property type="component" value="Chromosome VI"/>
</dbReference>
<gene>
    <name evidence="2" type="ORF">SAMEA4029009_CIC11G00000003362</name>
</gene>
<feature type="region of interest" description="Disordered" evidence="1">
    <location>
        <begin position="206"/>
        <end position="238"/>
    </location>
</feature>
<sequence length="604" mass="66217">MDPKDQYSDSVYSVSPELSQHQKRASDDLLLKQPEKHMSYRESYSLEISHGSLHLAEIGQAVPVHVFDGKDARVRSRTDASFDDDMSLISESQVHLGRLNTIKGPTSSLIVPEYTVNTAVENVIPPRLRRRPVSEIISLRPKETTNHQHRFSLNISDDLDKIMESANDLQHKEEGVGSSNESQDSGPESAPENVVGHSRLNSMLSTESFETAGDGRSTTSSTHEHKESNVPMVLPKRPNPDNLERARQASHQFSTGGSIALQENTVSQDMDDLVNSVHPGTLNALVGNIDGFEPDVEGLDVQEFSSNKLKAEVATASGKSDQNVGVINERGVYSLGEDTAPNNDKTPTKIESDDFQSTTLGSSNSPGSNLGQSSNIGQSSNLGKSIDEQALQTPSKEATKPMGTITPGVHNPVRDSLAFSLTPDLKELGQPVDLRHANSQSLRTEKELPPPPGTLLAQSEITPGKVGSSVYARDTPGDDGFYDIEDPVIVSKPVRSKSVKDSIQNPKRKTSKRKSSRKKARDASNFQLKPFSYNTLIHLLESVNGTVIGEEFESLNLPIQEKQMIEKIVDSLSRLTLDMVIDENRYDVGMERLEKAHRVLEGFL</sequence>
<evidence type="ECO:0000313" key="3">
    <source>
        <dbReference type="Proteomes" id="UP000182259"/>
    </source>
</evidence>
<feature type="region of interest" description="Disordered" evidence="1">
    <location>
        <begin position="333"/>
        <end position="412"/>
    </location>
</feature>
<dbReference type="EMBL" id="LT635769">
    <property type="protein sequence ID" value="SGZ58593.1"/>
    <property type="molecule type" value="Genomic_DNA"/>
</dbReference>
<evidence type="ECO:0000313" key="2">
    <source>
        <dbReference type="EMBL" id="SGZ58593.1"/>
    </source>
</evidence>
<feature type="compositionally biased region" description="Low complexity" evidence="1">
    <location>
        <begin position="357"/>
        <end position="375"/>
    </location>
</feature>